<dbReference type="CDD" id="cd14003">
    <property type="entry name" value="STKc_AMPK-like"/>
    <property type="match status" value="1"/>
</dbReference>
<feature type="compositionally biased region" description="Acidic residues" evidence="15">
    <location>
        <begin position="509"/>
        <end position="533"/>
    </location>
</feature>
<dbReference type="OrthoDB" id="193931at2759"/>
<comment type="cofactor">
    <cofactor evidence="1">
        <name>Mg(2+)</name>
        <dbReference type="ChEBI" id="CHEBI:18420"/>
    </cofactor>
</comment>
<feature type="region of interest" description="Disordered" evidence="15">
    <location>
        <begin position="766"/>
        <end position="806"/>
    </location>
</feature>
<feature type="compositionally biased region" description="Basic and acidic residues" evidence="15">
    <location>
        <begin position="494"/>
        <end position="508"/>
    </location>
</feature>
<feature type="compositionally biased region" description="Basic and acidic residues" evidence="15">
    <location>
        <begin position="778"/>
        <end position="796"/>
    </location>
</feature>
<dbReference type="InterPro" id="IPR017441">
    <property type="entry name" value="Protein_kinase_ATP_BS"/>
</dbReference>
<dbReference type="EMBL" id="CAJOBA010001519">
    <property type="protein sequence ID" value="CAF3600456.1"/>
    <property type="molecule type" value="Genomic_DNA"/>
</dbReference>
<feature type="domain" description="Protein kinase" evidence="16">
    <location>
        <begin position="64"/>
        <end position="315"/>
    </location>
</feature>
<evidence type="ECO:0000256" key="11">
    <source>
        <dbReference type="ARBA" id="ARBA00022842"/>
    </source>
</evidence>
<evidence type="ECO:0000313" key="21">
    <source>
        <dbReference type="EMBL" id="CAF3949078.1"/>
    </source>
</evidence>
<dbReference type="GO" id="GO:0046872">
    <property type="term" value="F:metal ion binding"/>
    <property type="evidence" value="ECO:0007669"/>
    <property type="project" value="UniProtKB-KW"/>
</dbReference>
<dbReference type="GO" id="GO:0005524">
    <property type="term" value="F:ATP binding"/>
    <property type="evidence" value="ECO:0007669"/>
    <property type="project" value="UniProtKB-UniRule"/>
</dbReference>
<evidence type="ECO:0000256" key="10">
    <source>
        <dbReference type="ARBA" id="ARBA00022840"/>
    </source>
</evidence>
<keyword evidence="4" id="KW-0723">Serine/threonine-protein kinase</keyword>
<dbReference type="SUPFAM" id="SSF56112">
    <property type="entry name" value="Protein kinase-like (PK-like)"/>
    <property type="match status" value="1"/>
</dbReference>
<dbReference type="PANTHER" id="PTHR24346:SF42">
    <property type="entry name" value="SERINE_THREONINE-PROTEIN KINASE SIK3"/>
    <property type="match status" value="1"/>
</dbReference>
<dbReference type="GO" id="GO:0000226">
    <property type="term" value="P:microtubule cytoskeleton organization"/>
    <property type="evidence" value="ECO:0007669"/>
    <property type="project" value="TreeGrafter"/>
</dbReference>
<dbReference type="EMBL" id="CAJOBC010007981">
    <property type="protein sequence ID" value="CAF3949078.1"/>
    <property type="molecule type" value="Genomic_DNA"/>
</dbReference>
<keyword evidence="7" id="KW-0479">Metal-binding</keyword>
<evidence type="ECO:0000256" key="12">
    <source>
        <dbReference type="ARBA" id="ARBA00047899"/>
    </source>
</evidence>
<dbReference type="Proteomes" id="UP000663829">
    <property type="component" value="Unassembled WGS sequence"/>
</dbReference>
<evidence type="ECO:0000313" key="20">
    <source>
        <dbReference type="EMBL" id="CAF3600456.1"/>
    </source>
</evidence>
<dbReference type="Proteomes" id="UP000682733">
    <property type="component" value="Unassembled WGS sequence"/>
</dbReference>
<evidence type="ECO:0000256" key="7">
    <source>
        <dbReference type="ARBA" id="ARBA00022723"/>
    </source>
</evidence>
<evidence type="ECO:0000313" key="19">
    <source>
        <dbReference type="EMBL" id="CAF1184775.1"/>
    </source>
</evidence>
<dbReference type="Proteomes" id="UP000677228">
    <property type="component" value="Unassembled WGS sequence"/>
</dbReference>
<evidence type="ECO:0000256" key="1">
    <source>
        <dbReference type="ARBA" id="ARBA00001946"/>
    </source>
</evidence>
<dbReference type="Pfam" id="PF00069">
    <property type="entry name" value="Pkinase"/>
    <property type="match status" value="1"/>
</dbReference>
<dbReference type="InterPro" id="IPR015940">
    <property type="entry name" value="UBA"/>
</dbReference>
<evidence type="ECO:0000313" key="22">
    <source>
        <dbReference type="Proteomes" id="UP000663829"/>
    </source>
</evidence>
<evidence type="ECO:0000259" key="16">
    <source>
        <dbReference type="PROSITE" id="PS50011"/>
    </source>
</evidence>
<dbReference type="GO" id="GO:0035556">
    <property type="term" value="P:intracellular signal transduction"/>
    <property type="evidence" value="ECO:0007669"/>
    <property type="project" value="TreeGrafter"/>
</dbReference>
<dbReference type="PROSITE" id="PS50030">
    <property type="entry name" value="UBA"/>
    <property type="match status" value="1"/>
</dbReference>
<keyword evidence="5" id="KW-0597">Phosphoprotein</keyword>
<dbReference type="SMART" id="SM00220">
    <property type="entry name" value="S_TKc"/>
    <property type="match status" value="1"/>
</dbReference>
<evidence type="ECO:0000313" key="18">
    <source>
        <dbReference type="EMBL" id="CAF0816364.1"/>
    </source>
</evidence>
<dbReference type="EMBL" id="CAJNOQ010007980">
    <property type="protein sequence ID" value="CAF1184775.1"/>
    <property type="molecule type" value="Genomic_DNA"/>
</dbReference>
<dbReference type="PROSITE" id="PS00108">
    <property type="entry name" value="PROTEIN_KINASE_ST"/>
    <property type="match status" value="1"/>
</dbReference>
<dbReference type="AlphaFoldDB" id="A0A814V8J7"/>
<dbReference type="Gene3D" id="1.10.510.10">
    <property type="entry name" value="Transferase(Phosphotransferase) domain 1"/>
    <property type="match status" value="1"/>
</dbReference>
<evidence type="ECO:0000256" key="9">
    <source>
        <dbReference type="ARBA" id="ARBA00022777"/>
    </source>
</evidence>
<accession>A0A814V8J7</accession>
<dbReference type="PROSITE" id="PS50011">
    <property type="entry name" value="PROTEIN_KINASE_DOM"/>
    <property type="match status" value="1"/>
</dbReference>
<proteinExistence type="inferred from homology"/>
<evidence type="ECO:0000259" key="17">
    <source>
        <dbReference type="PROSITE" id="PS50030"/>
    </source>
</evidence>
<feature type="domain" description="UBA" evidence="17">
    <location>
        <begin position="341"/>
        <end position="381"/>
    </location>
</feature>
<dbReference type="GO" id="GO:0005737">
    <property type="term" value="C:cytoplasm"/>
    <property type="evidence" value="ECO:0007669"/>
    <property type="project" value="TreeGrafter"/>
</dbReference>
<feature type="region of interest" description="Disordered" evidence="15">
    <location>
        <begin position="711"/>
        <end position="750"/>
    </location>
</feature>
<comment type="catalytic activity">
    <reaction evidence="12">
        <text>L-threonyl-[protein] + ATP = O-phospho-L-threonyl-[protein] + ADP + H(+)</text>
        <dbReference type="Rhea" id="RHEA:46608"/>
        <dbReference type="Rhea" id="RHEA-COMP:11060"/>
        <dbReference type="Rhea" id="RHEA-COMP:11605"/>
        <dbReference type="ChEBI" id="CHEBI:15378"/>
        <dbReference type="ChEBI" id="CHEBI:30013"/>
        <dbReference type="ChEBI" id="CHEBI:30616"/>
        <dbReference type="ChEBI" id="CHEBI:61977"/>
        <dbReference type="ChEBI" id="CHEBI:456216"/>
        <dbReference type="EC" id="2.7.11.1"/>
    </reaction>
</comment>
<evidence type="ECO:0000256" key="6">
    <source>
        <dbReference type="ARBA" id="ARBA00022679"/>
    </source>
</evidence>
<feature type="compositionally biased region" description="Polar residues" evidence="15">
    <location>
        <begin position="611"/>
        <end position="620"/>
    </location>
</feature>
<name>A0A814V8J7_9BILA</name>
<keyword evidence="6" id="KW-0808">Transferase</keyword>
<keyword evidence="8 14" id="KW-0547">Nucleotide-binding</keyword>
<evidence type="ECO:0000256" key="3">
    <source>
        <dbReference type="ARBA" id="ARBA00012513"/>
    </source>
</evidence>
<dbReference type="FunFam" id="3.30.200.20:FF:000003">
    <property type="entry name" value="Non-specific serine/threonine protein kinase"/>
    <property type="match status" value="1"/>
</dbReference>
<keyword evidence="9" id="KW-0418">Kinase</keyword>
<comment type="catalytic activity">
    <reaction evidence="13">
        <text>L-seryl-[protein] + ATP = O-phospho-L-seryl-[protein] + ADP + H(+)</text>
        <dbReference type="Rhea" id="RHEA:17989"/>
        <dbReference type="Rhea" id="RHEA-COMP:9863"/>
        <dbReference type="Rhea" id="RHEA-COMP:11604"/>
        <dbReference type="ChEBI" id="CHEBI:15378"/>
        <dbReference type="ChEBI" id="CHEBI:29999"/>
        <dbReference type="ChEBI" id="CHEBI:30616"/>
        <dbReference type="ChEBI" id="CHEBI:83421"/>
        <dbReference type="ChEBI" id="CHEBI:456216"/>
        <dbReference type="EC" id="2.7.11.1"/>
    </reaction>
</comment>
<dbReference type="EC" id="2.7.11.1" evidence="3"/>
<feature type="compositionally biased region" description="Polar residues" evidence="15">
    <location>
        <begin position="394"/>
        <end position="414"/>
    </location>
</feature>
<dbReference type="InterPro" id="IPR011009">
    <property type="entry name" value="Kinase-like_dom_sf"/>
</dbReference>
<sequence length="983" mass="111004">MLATQIIASSQPSKSISTLHSLSSDDVIQNATVEHLSIMSTIENQHHHHQQQQQQHQHIKIGKYYLEKTIGKGNFAVVKLATHCETNQKVAIKIIDKCRLDANEQKKLEREIAVMKSLSHPYIIRLYEVMESKSLIYLVTEYAANGEVLDLLIHEKRLSECKAREKFKQLVIAVDYVHSMNIVHRDLKAENLLLDSNNNIKVADFGFATVFETNSHLRTFCGSPPYAAPELFQCLPYNGQKVDVWSLGVLLYVFVCGHLPFESNNIIELRKRVLSGQFRLPFYINADCSSLITNMLNIDPDKRYSIQDVIRHPWMSPCLSDPDFAAVLNSQNLIQPPVTDHINDVILNQAESLGYNRSQILKSVSGNSYDSDAAIYHLLLEKFQQKFHIDNKNNNHNQTTSDSTNDTIPTITSSPFEHSQLFTSNYTDGPSKSNALDLLDVSNNNQIARRSTAPVLFDTLLNQGKLVYSKPNPAHASFRPELDPCDLDETSLDNNERRNTITEIRVENAEEELENESDEDETSDEEDEQDEVECQTSREHYFNTTHGLRRHTIGKPNLLSSLGHVGPIPSLAAKVRFIHNSQKQQQSLTRLDTPSIEPSILINRLSSLQQQKSNDLTASSDKGRSPPALFSHHQRNPHSNSYNGFKFNSTMAMSDDYNNLHEQGQKNNFNNCLLAPPMSNNFNMNRRASDSGAHLQMFQQLHDVPTVSFGAIQSTTPSSSNRSSRGSITRGLPGLQPPVSTLPSEEDEGENVARYLQRGKRHTVCDQTSFLTSKPRRGRDSTKEIYGERSFSRRASDTNPNPLTPSIKAHLEHLYNTAVGSQSNDGDEDVTTSSLQELQKLQRQVQKYPQTSQFTIPNETTRRTAAPSPTNASVLHMIQEEHHLPTIDHYPSLPNSLSTISQSTINRTLSSDSVNNQETSMDYECDHRQTTIPTFSYSHYNNKLQNISMFANPFFLPQQPPLYFTSPMFLEHLNTPSTTSYSP</sequence>
<gene>
    <name evidence="19" type="ORF">GPM918_LOCUS22890</name>
    <name evidence="18" type="ORF">OVA965_LOCUS5415</name>
    <name evidence="21" type="ORF">SRO942_LOCUS22889</name>
    <name evidence="20" type="ORF">TMI583_LOCUS5413</name>
</gene>
<dbReference type="InterPro" id="IPR000719">
    <property type="entry name" value="Prot_kinase_dom"/>
</dbReference>
<dbReference type="Pfam" id="PF23312">
    <property type="entry name" value="UBA_SIK3"/>
    <property type="match status" value="1"/>
</dbReference>
<keyword evidence="22" id="KW-1185">Reference proteome</keyword>
<feature type="compositionally biased region" description="Polar residues" evidence="15">
    <location>
        <begin position="841"/>
        <end position="859"/>
    </location>
</feature>
<dbReference type="Proteomes" id="UP000681722">
    <property type="component" value="Unassembled WGS sequence"/>
</dbReference>
<evidence type="ECO:0000256" key="14">
    <source>
        <dbReference type="PROSITE-ProRule" id="PRU10141"/>
    </source>
</evidence>
<dbReference type="PROSITE" id="PS00107">
    <property type="entry name" value="PROTEIN_KINASE_ATP"/>
    <property type="match status" value="1"/>
</dbReference>
<evidence type="ECO:0000256" key="8">
    <source>
        <dbReference type="ARBA" id="ARBA00022741"/>
    </source>
</evidence>
<feature type="compositionally biased region" description="Low complexity" evidence="15">
    <location>
        <begin position="714"/>
        <end position="730"/>
    </location>
</feature>
<dbReference type="InterPro" id="IPR057380">
    <property type="entry name" value="UBA_SIK1/2/3"/>
</dbReference>
<feature type="region of interest" description="Disordered" evidence="15">
    <location>
        <begin position="841"/>
        <end position="867"/>
    </location>
</feature>
<evidence type="ECO:0000256" key="2">
    <source>
        <dbReference type="ARBA" id="ARBA00006234"/>
    </source>
</evidence>
<dbReference type="CDD" id="cd14338">
    <property type="entry name" value="UBA_SIK"/>
    <property type="match status" value="1"/>
</dbReference>
<dbReference type="InterPro" id="IPR008271">
    <property type="entry name" value="Ser/Thr_kinase_AS"/>
</dbReference>
<dbReference type="PANTHER" id="PTHR24346">
    <property type="entry name" value="MAP/MICROTUBULE AFFINITY-REGULATING KINASE"/>
    <property type="match status" value="1"/>
</dbReference>
<organism evidence="19 22">
    <name type="scientific">Didymodactylos carnosus</name>
    <dbReference type="NCBI Taxonomy" id="1234261"/>
    <lineage>
        <taxon>Eukaryota</taxon>
        <taxon>Metazoa</taxon>
        <taxon>Spiralia</taxon>
        <taxon>Gnathifera</taxon>
        <taxon>Rotifera</taxon>
        <taxon>Eurotatoria</taxon>
        <taxon>Bdelloidea</taxon>
        <taxon>Philodinida</taxon>
        <taxon>Philodinidae</taxon>
        <taxon>Didymodactylos</taxon>
    </lineage>
</organism>
<evidence type="ECO:0000256" key="15">
    <source>
        <dbReference type="SAM" id="MobiDB-lite"/>
    </source>
</evidence>
<keyword evidence="11" id="KW-0460">Magnesium</keyword>
<dbReference type="FunFam" id="1.10.510.10:FF:000156">
    <property type="entry name" value="Serine/threonine-protein kinase SIK3 homolog"/>
    <property type="match status" value="1"/>
</dbReference>
<keyword evidence="10 14" id="KW-0067">ATP-binding</keyword>
<feature type="binding site" evidence="14">
    <location>
        <position position="93"/>
    </location>
    <ligand>
        <name>ATP</name>
        <dbReference type="ChEBI" id="CHEBI:30616"/>
    </ligand>
</feature>
<evidence type="ECO:0000256" key="4">
    <source>
        <dbReference type="ARBA" id="ARBA00022527"/>
    </source>
</evidence>
<comment type="similarity">
    <text evidence="2">Belongs to the protein kinase superfamily. CAMK Ser/Thr protein kinase family. SNF1 subfamily.</text>
</comment>
<dbReference type="EMBL" id="CAJNOK010001519">
    <property type="protein sequence ID" value="CAF0816364.1"/>
    <property type="molecule type" value="Genomic_DNA"/>
</dbReference>
<feature type="region of interest" description="Disordered" evidence="15">
    <location>
        <begin position="391"/>
        <end position="414"/>
    </location>
</feature>
<dbReference type="GO" id="GO:0050321">
    <property type="term" value="F:tau-protein kinase activity"/>
    <property type="evidence" value="ECO:0007669"/>
    <property type="project" value="TreeGrafter"/>
</dbReference>
<evidence type="ECO:0000256" key="13">
    <source>
        <dbReference type="ARBA" id="ARBA00048679"/>
    </source>
</evidence>
<feature type="region of interest" description="Disordered" evidence="15">
    <location>
        <begin position="611"/>
        <end position="641"/>
    </location>
</feature>
<feature type="region of interest" description="Disordered" evidence="15">
    <location>
        <begin position="472"/>
        <end position="535"/>
    </location>
</feature>
<evidence type="ECO:0000256" key="5">
    <source>
        <dbReference type="ARBA" id="ARBA00022553"/>
    </source>
</evidence>
<comment type="caution">
    <text evidence="19">The sequence shown here is derived from an EMBL/GenBank/DDBJ whole genome shotgun (WGS) entry which is preliminary data.</text>
</comment>
<reference evidence="19" key="1">
    <citation type="submission" date="2021-02" db="EMBL/GenBank/DDBJ databases">
        <authorList>
            <person name="Nowell W R."/>
        </authorList>
    </citation>
    <scope>NUCLEOTIDE SEQUENCE</scope>
</reference>
<protein>
    <recommendedName>
        <fullName evidence="3">non-specific serine/threonine protein kinase</fullName>
        <ecNumber evidence="3">2.7.11.1</ecNumber>
    </recommendedName>
</protein>